<dbReference type="RefSeq" id="XP_040943013.1">
    <property type="nucleotide sequence ID" value="XM_041087079.1"/>
</dbReference>
<protein>
    <submittedName>
        <fullName evidence="2">Uncharacterized protein isoform X2</fullName>
    </submittedName>
</protein>
<gene>
    <name evidence="2" type="primary">LOC121213851</name>
</gene>
<reference evidence="2" key="2">
    <citation type="submission" date="2025-08" db="UniProtKB">
        <authorList>
            <consortium name="RefSeq"/>
        </authorList>
    </citation>
    <scope>IDENTIFICATION</scope>
</reference>
<organism evidence="1 2">
    <name type="scientific">Gossypium hirsutum</name>
    <name type="common">Upland cotton</name>
    <name type="synonym">Gossypium mexicanum</name>
    <dbReference type="NCBI Taxonomy" id="3635"/>
    <lineage>
        <taxon>Eukaryota</taxon>
        <taxon>Viridiplantae</taxon>
        <taxon>Streptophyta</taxon>
        <taxon>Embryophyta</taxon>
        <taxon>Tracheophyta</taxon>
        <taxon>Spermatophyta</taxon>
        <taxon>Magnoliopsida</taxon>
        <taxon>eudicotyledons</taxon>
        <taxon>Gunneridae</taxon>
        <taxon>Pentapetalae</taxon>
        <taxon>rosids</taxon>
        <taxon>malvids</taxon>
        <taxon>Malvales</taxon>
        <taxon>Malvaceae</taxon>
        <taxon>Malvoideae</taxon>
        <taxon>Gossypium</taxon>
    </lineage>
</organism>
<name>A0ABM2ZK41_GOSHI</name>
<proteinExistence type="predicted"/>
<sequence>MRSNSCRFKCWSSWLQRKSQGRVAANISLQMLISRCILLIQNHGQVLIYVAGLSVEYESVREVALTTNVSLDLLIGMLVDCGARQLEFGSNIPVQANMVYQQKNDVESQSKNSSSNAGYVGSEALSVVYFVCKLVIFK</sequence>
<accession>A0ABM2ZK41</accession>
<reference evidence="1" key="1">
    <citation type="journal article" date="2020" name="Nat. Genet.">
        <title>Genomic diversifications of five Gossypium allopolyploid species and their impact on cotton improvement.</title>
        <authorList>
            <person name="Chen Z.J."/>
            <person name="Sreedasyam A."/>
            <person name="Ando A."/>
            <person name="Song Q."/>
            <person name="De Santiago L.M."/>
            <person name="Hulse-Kemp A.M."/>
            <person name="Ding M."/>
            <person name="Ye W."/>
            <person name="Kirkbride R.C."/>
            <person name="Jenkins J."/>
            <person name="Plott C."/>
            <person name="Lovell J."/>
            <person name="Lin Y.M."/>
            <person name="Vaughn R."/>
            <person name="Liu B."/>
            <person name="Simpson S."/>
            <person name="Scheffler B.E."/>
            <person name="Wen L."/>
            <person name="Saski C.A."/>
            <person name="Grover C.E."/>
            <person name="Hu G."/>
            <person name="Conover J.L."/>
            <person name="Carlson J.W."/>
            <person name="Shu S."/>
            <person name="Boston L.B."/>
            <person name="Williams M."/>
            <person name="Peterson D.G."/>
            <person name="McGee K."/>
            <person name="Jones D.C."/>
            <person name="Wendel J.F."/>
            <person name="Stelly D.M."/>
            <person name="Grimwood J."/>
            <person name="Schmutz J."/>
        </authorList>
    </citation>
    <scope>NUCLEOTIDE SEQUENCE [LARGE SCALE GENOMIC DNA]</scope>
    <source>
        <strain evidence="1">cv. TM-1</strain>
    </source>
</reference>
<evidence type="ECO:0000313" key="1">
    <source>
        <dbReference type="Proteomes" id="UP000818029"/>
    </source>
</evidence>
<dbReference type="GeneID" id="121213851"/>
<evidence type="ECO:0000313" key="2">
    <source>
        <dbReference type="RefSeq" id="XP_040943013.1"/>
    </source>
</evidence>
<dbReference type="Proteomes" id="UP000818029">
    <property type="component" value="Chromosome D01"/>
</dbReference>
<keyword evidence="1" id="KW-1185">Reference proteome</keyword>